<name>A0A7W8BED1_STREU</name>
<organism evidence="1 2">
    <name type="scientific">Streptomyces eurocidicus</name>
    <name type="common">Streptoverticillium eurocidicus</name>
    <dbReference type="NCBI Taxonomy" id="66423"/>
    <lineage>
        <taxon>Bacteria</taxon>
        <taxon>Bacillati</taxon>
        <taxon>Actinomycetota</taxon>
        <taxon>Actinomycetes</taxon>
        <taxon>Kitasatosporales</taxon>
        <taxon>Streptomycetaceae</taxon>
        <taxon>Streptomyces</taxon>
    </lineage>
</organism>
<evidence type="ECO:0000313" key="1">
    <source>
        <dbReference type="EMBL" id="MBB5121837.1"/>
    </source>
</evidence>
<dbReference type="AlphaFoldDB" id="A0A7W8BED1"/>
<accession>A0A7W8BED1</accession>
<gene>
    <name evidence="1" type="ORF">FHS36_005306</name>
</gene>
<comment type="caution">
    <text evidence="1">The sequence shown here is derived from an EMBL/GenBank/DDBJ whole genome shotgun (WGS) entry which is preliminary data.</text>
</comment>
<protein>
    <submittedName>
        <fullName evidence="1">Uncharacterized protein</fullName>
    </submittedName>
</protein>
<proteinExistence type="predicted"/>
<sequence length="36" mass="3730">MGAGTNGGEISGVDLARVVLRVARDQERKNGGKNFG</sequence>
<evidence type="ECO:0000313" key="2">
    <source>
        <dbReference type="Proteomes" id="UP000528608"/>
    </source>
</evidence>
<dbReference type="EMBL" id="JACHJF010000021">
    <property type="protein sequence ID" value="MBB5121837.1"/>
    <property type="molecule type" value="Genomic_DNA"/>
</dbReference>
<reference evidence="1 2" key="1">
    <citation type="submission" date="2020-08" db="EMBL/GenBank/DDBJ databases">
        <title>Genomic Encyclopedia of Type Strains, Phase III (KMG-III): the genomes of soil and plant-associated and newly described type strains.</title>
        <authorList>
            <person name="Whitman W."/>
        </authorList>
    </citation>
    <scope>NUCLEOTIDE SEQUENCE [LARGE SCALE GENOMIC DNA]</scope>
    <source>
        <strain evidence="1 2">CECT 3259</strain>
    </source>
</reference>
<dbReference type="Proteomes" id="UP000528608">
    <property type="component" value="Unassembled WGS sequence"/>
</dbReference>